<dbReference type="Proteomes" id="UP000001072">
    <property type="component" value="Unassembled WGS sequence"/>
</dbReference>
<dbReference type="InParanoid" id="F4RGL3"/>
<evidence type="ECO:0000313" key="2">
    <source>
        <dbReference type="EMBL" id="EGG08526.1"/>
    </source>
</evidence>
<proteinExistence type="predicted"/>
<gene>
    <name evidence="2" type="ORF">MELLADRAFT_124118</name>
</gene>
<dbReference type="RefSeq" id="XP_007408112.1">
    <property type="nucleotide sequence ID" value="XM_007408050.1"/>
</dbReference>
<keyword evidence="3" id="KW-1185">Reference proteome</keyword>
<evidence type="ECO:0000256" key="1">
    <source>
        <dbReference type="SAM" id="SignalP"/>
    </source>
</evidence>
<accession>F4RGL3</accession>
<dbReference type="GeneID" id="18926625"/>
<dbReference type="VEuPathDB" id="FungiDB:MELLADRAFT_124118"/>
<organism evidence="3">
    <name type="scientific">Melampsora larici-populina (strain 98AG31 / pathotype 3-4-7)</name>
    <name type="common">Poplar leaf rust fungus</name>
    <dbReference type="NCBI Taxonomy" id="747676"/>
    <lineage>
        <taxon>Eukaryota</taxon>
        <taxon>Fungi</taxon>
        <taxon>Dikarya</taxon>
        <taxon>Basidiomycota</taxon>
        <taxon>Pucciniomycotina</taxon>
        <taxon>Pucciniomycetes</taxon>
        <taxon>Pucciniales</taxon>
        <taxon>Melampsoraceae</taxon>
        <taxon>Melampsora</taxon>
    </lineage>
</organism>
<protein>
    <submittedName>
        <fullName evidence="2">Secreted protein</fullName>
    </submittedName>
</protein>
<dbReference type="KEGG" id="mlr:MELLADRAFT_124118"/>
<sequence>MLSKVLVNFAYIGICMSVQTNKSGGIDHDFGGSDQACTRTWANEAIRTHFTMHLSPPTYLCKNNGGVSYRCTTCLPRMSLFSTNSNFTQGDPNIAAISTGAVKGCTATGPNGKPINVGESKCLAYSRKDTTSGRISCLSPSMTLLECDNNNDDAFDYISCKECLLYTPDAYDSGGIFRSRLPRSAKRGSDYI</sequence>
<dbReference type="EMBL" id="GL883100">
    <property type="protein sequence ID" value="EGG08526.1"/>
    <property type="molecule type" value="Genomic_DNA"/>
</dbReference>
<dbReference type="AlphaFoldDB" id="F4RGL3"/>
<evidence type="ECO:0000313" key="3">
    <source>
        <dbReference type="Proteomes" id="UP000001072"/>
    </source>
</evidence>
<dbReference type="HOGENOM" id="CLU_1454748_0_0_1"/>
<feature type="chain" id="PRO_5003317610" evidence="1">
    <location>
        <begin position="18"/>
        <end position="192"/>
    </location>
</feature>
<name>F4RGL3_MELLP</name>
<dbReference type="OrthoDB" id="10282749at2759"/>
<reference evidence="3" key="1">
    <citation type="journal article" date="2011" name="Proc. Natl. Acad. Sci. U.S.A.">
        <title>Obligate biotrophy features unraveled by the genomic analysis of rust fungi.</title>
        <authorList>
            <person name="Duplessis S."/>
            <person name="Cuomo C.A."/>
            <person name="Lin Y.-C."/>
            <person name="Aerts A."/>
            <person name="Tisserant E."/>
            <person name="Veneault-Fourrey C."/>
            <person name="Joly D.L."/>
            <person name="Hacquard S."/>
            <person name="Amselem J."/>
            <person name="Cantarel B.L."/>
            <person name="Chiu R."/>
            <person name="Coutinho P.M."/>
            <person name="Feau N."/>
            <person name="Field M."/>
            <person name="Frey P."/>
            <person name="Gelhaye E."/>
            <person name="Goldberg J."/>
            <person name="Grabherr M.G."/>
            <person name="Kodira C.D."/>
            <person name="Kohler A."/>
            <person name="Kuees U."/>
            <person name="Lindquist E.A."/>
            <person name="Lucas S.M."/>
            <person name="Mago R."/>
            <person name="Mauceli E."/>
            <person name="Morin E."/>
            <person name="Murat C."/>
            <person name="Pangilinan J.L."/>
            <person name="Park R."/>
            <person name="Pearson M."/>
            <person name="Quesneville H."/>
            <person name="Rouhier N."/>
            <person name="Sakthikumar S."/>
            <person name="Salamov A.A."/>
            <person name="Schmutz J."/>
            <person name="Selles B."/>
            <person name="Shapiro H."/>
            <person name="Tanguay P."/>
            <person name="Tuskan G.A."/>
            <person name="Henrissat B."/>
            <person name="Van de Peer Y."/>
            <person name="Rouze P."/>
            <person name="Ellis J.G."/>
            <person name="Dodds P.N."/>
            <person name="Schein J.E."/>
            <person name="Zhong S."/>
            <person name="Hamelin R.C."/>
            <person name="Grigoriev I.V."/>
            <person name="Szabo L.J."/>
            <person name="Martin F."/>
        </authorList>
    </citation>
    <scope>NUCLEOTIDE SEQUENCE [LARGE SCALE GENOMIC DNA]</scope>
    <source>
        <strain evidence="3">98AG31 / pathotype 3-4-7</strain>
    </source>
</reference>
<keyword evidence="1" id="KW-0732">Signal</keyword>
<feature type="signal peptide" evidence="1">
    <location>
        <begin position="1"/>
        <end position="17"/>
    </location>
</feature>